<organism evidence="1 2">
    <name type="scientific">Ciona intestinalis</name>
    <name type="common">Transparent sea squirt</name>
    <name type="synonym">Ascidia intestinalis</name>
    <dbReference type="NCBI Taxonomy" id="7719"/>
    <lineage>
        <taxon>Eukaryota</taxon>
        <taxon>Metazoa</taxon>
        <taxon>Chordata</taxon>
        <taxon>Tunicata</taxon>
        <taxon>Ascidiacea</taxon>
        <taxon>Phlebobranchia</taxon>
        <taxon>Cionidae</taxon>
        <taxon>Ciona</taxon>
    </lineage>
</organism>
<dbReference type="InParanoid" id="H2Y3M6"/>
<evidence type="ECO:0000313" key="1">
    <source>
        <dbReference type="Ensembl" id="ENSCINP00000036511.1"/>
    </source>
</evidence>
<protein>
    <submittedName>
        <fullName evidence="1">Uncharacterized protein</fullName>
    </submittedName>
</protein>
<accession>H2Y3M6</accession>
<dbReference type="Ensembl" id="ENSCINT00000036097.1">
    <property type="protein sequence ID" value="ENSCINP00000036511.1"/>
    <property type="gene ID" value="ENSCING00000024172.1"/>
</dbReference>
<evidence type="ECO:0000313" key="2">
    <source>
        <dbReference type="Proteomes" id="UP000008144"/>
    </source>
</evidence>
<reference evidence="1" key="3">
    <citation type="submission" date="2025-09" db="UniProtKB">
        <authorList>
            <consortium name="Ensembl"/>
        </authorList>
    </citation>
    <scope>IDENTIFICATION</scope>
</reference>
<name>H2Y3M6_CIOIN</name>
<dbReference type="HOGENOM" id="CLU_3384601_0_0_1"/>
<dbReference type="Proteomes" id="UP000008144">
    <property type="component" value="Unassembled WGS sequence"/>
</dbReference>
<keyword evidence="2" id="KW-1185">Reference proteome</keyword>
<reference evidence="1" key="2">
    <citation type="submission" date="2025-08" db="UniProtKB">
        <authorList>
            <consortium name="Ensembl"/>
        </authorList>
    </citation>
    <scope>IDENTIFICATION</scope>
</reference>
<sequence>MQFSCQTEGTSLINVVNAIYFGSACLYRHPTAG</sequence>
<proteinExistence type="predicted"/>
<dbReference type="AlphaFoldDB" id="H2Y3M6"/>
<reference evidence="2" key="1">
    <citation type="journal article" date="2002" name="Science">
        <title>The draft genome of Ciona intestinalis: insights into chordate and vertebrate origins.</title>
        <authorList>
            <person name="Dehal P."/>
            <person name="Satou Y."/>
            <person name="Campbell R.K."/>
            <person name="Chapman J."/>
            <person name="Degnan B."/>
            <person name="De Tomaso A."/>
            <person name="Davidson B."/>
            <person name="Di Gregorio A."/>
            <person name="Gelpke M."/>
            <person name="Goodstein D.M."/>
            <person name="Harafuji N."/>
            <person name="Hastings K.E."/>
            <person name="Ho I."/>
            <person name="Hotta K."/>
            <person name="Huang W."/>
            <person name="Kawashima T."/>
            <person name="Lemaire P."/>
            <person name="Martinez D."/>
            <person name="Meinertzhagen I.A."/>
            <person name="Necula S."/>
            <person name="Nonaka M."/>
            <person name="Putnam N."/>
            <person name="Rash S."/>
            <person name="Saiga H."/>
            <person name="Satake M."/>
            <person name="Terry A."/>
            <person name="Yamada L."/>
            <person name="Wang H.G."/>
            <person name="Awazu S."/>
            <person name="Azumi K."/>
            <person name="Boore J."/>
            <person name="Branno M."/>
            <person name="Chin-Bow S."/>
            <person name="DeSantis R."/>
            <person name="Doyle S."/>
            <person name="Francino P."/>
            <person name="Keys D.N."/>
            <person name="Haga S."/>
            <person name="Hayashi H."/>
            <person name="Hino K."/>
            <person name="Imai K.S."/>
            <person name="Inaba K."/>
            <person name="Kano S."/>
            <person name="Kobayashi K."/>
            <person name="Kobayashi M."/>
            <person name="Lee B.I."/>
            <person name="Makabe K.W."/>
            <person name="Manohar C."/>
            <person name="Matassi G."/>
            <person name="Medina M."/>
            <person name="Mochizuki Y."/>
            <person name="Mount S."/>
            <person name="Morishita T."/>
            <person name="Miura S."/>
            <person name="Nakayama A."/>
            <person name="Nishizaka S."/>
            <person name="Nomoto H."/>
            <person name="Ohta F."/>
            <person name="Oishi K."/>
            <person name="Rigoutsos I."/>
            <person name="Sano M."/>
            <person name="Sasaki A."/>
            <person name="Sasakura Y."/>
            <person name="Shoguchi E."/>
            <person name="Shin-i T."/>
            <person name="Spagnuolo A."/>
            <person name="Stainier D."/>
            <person name="Suzuki M.M."/>
            <person name="Tassy O."/>
            <person name="Takatori N."/>
            <person name="Tokuoka M."/>
            <person name="Yagi K."/>
            <person name="Yoshizaki F."/>
            <person name="Wada S."/>
            <person name="Zhang C."/>
            <person name="Hyatt P.D."/>
            <person name="Larimer F."/>
            <person name="Detter C."/>
            <person name="Doggett N."/>
            <person name="Glavina T."/>
            <person name="Hawkins T."/>
            <person name="Richardson P."/>
            <person name="Lucas S."/>
            <person name="Kohara Y."/>
            <person name="Levine M."/>
            <person name="Satoh N."/>
            <person name="Rokhsar D.S."/>
        </authorList>
    </citation>
    <scope>NUCLEOTIDE SEQUENCE [LARGE SCALE GENOMIC DNA]</scope>
</reference>